<dbReference type="HAMAP" id="MF_01043">
    <property type="entry name" value="PlsY"/>
    <property type="match status" value="1"/>
</dbReference>
<gene>
    <name evidence="11" type="ORF">S06H3_42703</name>
</gene>
<keyword evidence="2" id="KW-0444">Lipid biosynthesis</keyword>
<sequence>MITAKFIAAVVIAYLLGSIPFGLIIGKLKKGVDVRKYGSGKTGATNVMRTVGTKFGILTIVLDVAKAAGAVVLAGVIIDSGALTIGGIPLHQMAQVTAGLAAVAGHNWPIFAKFKGDRGVTAYFGTLLAIYPPAAIFGVEVLAISALRSRHMSLGSILGALAAWCLLIPLTINYNSPPVYLAYGLAGIALLVYQHRDNVKRLQLGTERRLW</sequence>
<dbReference type="NCBIfam" id="TIGR00023">
    <property type="entry name" value="glycerol-3-phosphate 1-O-acyltransferase PlsY"/>
    <property type="match status" value="1"/>
</dbReference>
<dbReference type="Pfam" id="PF02660">
    <property type="entry name" value="G3P_acyltransf"/>
    <property type="match status" value="1"/>
</dbReference>
<organism evidence="11">
    <name type="scientific">marine sediment metagenome</name>
    <dbReference type="NCBI Taxonomy" id="412755"/>
    <lineage>
        <taxon>unclassified sequences</taxon>
        <taxon>metagenomes</taxon>
        <taxon>ecological metagenomes</taxon>
    </lineage>
</organism>
<feature type="transmembrane region" description="Helical" evidence="10">
    <location>
        <begin position="6"/>
        <end position="26"/>
    </location>
</feature>
<dbReference type="GO" id="GO:0008654">
    <property type="term" value="P:phospholipid biosynthetic process"/>
    <property type="evidence" value="ECO:0007669"/>
    <property type="project" value="UniProtKB-KW"/>
</dbReference>
<feature type="transmembrane region" description="Helical" evidence="10">
    <location>
        <begin position="122"/>
        <end position="147"/>
    </location>
</feature>
<proteinExistence type="inferred from homology"/>
<evidence type="ECO:0000313" key="11">
    <source>
        <dbReference type="EMBL" id="GAI40835.1"/>
    </source>
</evidence>
<keyword evidence="4 10" id="KW-0812">Transmembrane</keyword>
<keyword evidence="9" id="KW-1208">Phospholipid metabolism</keyword>
<keyword evidence="3" id="KW-0808">Transferase</keyword>
<keyword evidence="1" id="KW-1003">Cell membrane</keyword>
<reference evidence="11" key="1">
    <citation type="journal article" date="2014" name="Front. Microbiol.">
        <title>High frequency of phylogenetically diverse reductive dehalogenase-homologous genes in deep subseafloor sedimentary metagenomes.</title>
        <authorList>
            <person name="Kawai M."/>
            <person name="Futagami T."/>
            <person name="Toyoda A."/>
            <person name="Takaki Y."/>
            <person name="Nishi S."/>
            <person name="Hori S."/>
            <person name="Arai W."/>
            <person name="Tsubouchi T."/>
            <person name="Morono Y."/>
            <person name="Uchiyama I."/>
            <person name="Ito T."/>
            <person name="Fujiyama A."/>
            <person name="Inagaki F."/>
            <person name="Takami H."/>
        </authorList>
    </citation>
    <scope>NUCLEOTIDE SEQUENCE</scope>
    <source>
        <strain evidence="11">Expedition CK06-06</strain>
    </source>
</reference>
<evidence type="ECO:0000256" key="6">
    <source>
        <dbReference type="ARBA" id="ARBA00023098"/>
    </source>
</evidence>
<evidence type="ECO:0000256" key="10">
    <source>
        <dbReference type="SAM" id="Phobius"/>
    </source>
</evidence>
<evidence type="ECO:0000256" key="4">
    <source>
        <dbReference type="ARBA" id="ARBA00022692"/>
    </source>
</evidence>
<keyword evidence="5 10" id="KW-1133">Transmembrane helix</keyword>
<evidence type="ECO:0000256" key="9">
    <source>
        <dbReference type="ARBA" id="ARBA00023264"/>
    </source>
</evidence>
<evidence type="ECO:0000256" key="2">
    <source>
        <dbReference type="ARBA" id="ARBA00022516"/>
    </source>
</evidence>
<dbReference type="GO" id="GO:0043772">
    <property type="term" value="F:acyl-phosphate glycerol-3-phosphate acyltransferase activity"/>
    <property type="evidence" value="ECO:0007669"/>
    <property type="project" value="InterPro"/>
</dbReference>
<evidence type="ECO:0000256" key="8">
    <source>
        <dbReference type="ARBA" id="ARBA00023209"/>
    </source>
</evidence>
<dbReference type="PANTHER" id="PTHR30309">
    <property type="entry name" value="INNER MEMBRANE PROTEIN YGIH"/>
    <property type="match status" value="1"/>
</dbReference>
<evidence type="ECO:0000256" key="5">
    <source>
        <dbReference type="ARBA" id="ARBA00022989"/>
    </source>
</evidence>
<keyword evidence="6" id="KW-0443">Lipid metabolism</keyword>
<dbReference type="SMART" id="SM01207">
    <property type="entry name" value="G3P_acyltransf"/>
    <property type="match status" value="1"/>
</dbReference>
<feature type="transmembrane region" description="Helical" evidence="10">
    <location>
        <begin position="55"/>
        <end position="78"/>
    </location>
</feature>
<evidence type="ECO:0000256" key="7">
    <source>
        <dbReference type="ARBA" id="ARBA00023136"/>
    </source>
</evidence>
<feature type="transmembrane region" description="Helical" evidence="10">
    <location>
        <begin position="154"/>
        <end position="172"/>
    </location>
</feature>
<dbReference type="EMBL" id="BARV01026431">
    <property type="protein sequence ID" value="GAI40835.1"/>
    <property type="molecule type" value="Genomic_DNA"/>
</dbReference>
<evidence type="ECO:0000256" key="3">
    <source>
        <dbReference type="ARBA" id="ARBA00022679"/>
    </source>
</evidence>
<keyword evidence="7 10" id="KW-0472">Membrane</keyword>
<name>X1PP63_9ZZZZ</name>
<dbReference type="InterPro" id="IPR003811">
    <property type="entry name" value="G3P_acylTferase_PlsY"/>
</dbReference>
<comment type="caution">
    <text evidence="11">The sequence shown here is derived from an EMBL/GenBank/DDBJ whole genome shotgun (WGS) entry which is preliminary data.</text>
</comment>
<evidence type="ECO:0000256" key="1">
    <source>
        <dbReference type="ARBA" id="ARBA00022475"/>
    </source>
</evidence>
<keyword evidence="8" id="KW-0594">Phospholipid biosynthesis</keyword>
<dbReference type="GO" id="GO:0005886">
    <property type="term" value="C:plasma membrane"/>
    <property type="evidence" value="ECO:0007669"/>
    <property type="project" value="InterPro"/>
</dbReference>
<dbReference type="AlphaFoldDB" id="X1PP63"/>
<feature type="transmembrane region" description="Helical" evidence="10">
    <location>
        <begin position="178"/>
        <end position="194"/>
    </location>
</feature>
<accession>X1PP63</accession>
<dbReference type="PANTHER" id="PTHR30309:SF0">
    <property type="entry name" value="GLYCEROL-3-PHOSPHATE ACYLTRANSFERASE-RELATED"/>
    <property type="match status" value="1"/>
</dbReference>
<protein>
    <submittedName>
        <fullName evidence="11">Uncharacterized protein</fullName>
    </submittedName>
</protein>